<reference evidence="1" key="1">
    <citation type="journal article" date="2015" name="Nature">
        <title>Complex archaea that bridge the gap between prokaryotes and eukaryotes.</title>
        <authorList>
            <person name="Spang A."/>
            <person name="Saw J.H."/>
            <person name="Jorgensen S.L."/>
            <person name="Zaremba-Niedzwiedzka K."/>
            <person name="Martijn J."/>
            <person name="Lind A.E."/>
            <person name="van Eijk R."/>
            <person name="Schleper C."/>
            <person name="Guy L."/>
            <person name="Ettema T.J."/>
        </authorList>
    </citation>
    <scope>NUCLEOTIDE SEQUENCE</scope>
</reference>
<comment type="caution">
    <text evidence="1">The sequence shown here is derived from an EMBL/GenBank/DDBJ whole genome shotgun (WGS) entry which is preliminary data.</text>
</comment>
<gene>
    <name evidence="1" type="ORF">LCGC14_2021640</name>
</gene>
<dbReference type="EMBL" id="LAZR01023359">
    <property type="protein sequence ID" value="KKL78760.1"/>
    <property type="molecule type" value="Genomic_DNA"/>
</dbReference>
<organism evidence="1">
    <name type="scientific">marine sediment metagenome</name>
    <dbReference type="NCBI Taxonomy" id="412755"/>
    <lineage>
        <taxon>unclassified sequences</taxon>
        <taxon>metagenomes</taxon>
        <taxon>ecological metagenomes</taxon>
    </lineage>
</organism>
<sequence>MTEQEFEIQTALGLACECIFDINVAVGNRVDTQEIIDAVEKHTFSAICLEKSSYYYPVKGRNCADKLKFDIKCIKEVSKVIRAIAREMYPHILEIKVTFKRGDICRMLLPTRYVYIS</sequence>
<evidence type="ECO:0000313" key="1">
    <source>
        <dbReference type="EMBL" id="KKL78760.1"/>
    </source>
</evidence>
<dbReference type="AlphaFoldDB" id="A0A0F9HAQ5"/>
<accession>A0A0F9HAQ5</accession>
<protein>
    <submittedName>
        <fullName evidence="1">Uncharacterized protein</fullName>
    </submittedName>
</protein>
<name>A0A0F9HAQ5_9ZZZZ</name>
<proteinExistence type="predicted"/>